<organism evidence="1 2">
    <name type="scientific">Tatumella morbirosei</name>
    <dbReference type="NCBI Taxonomy" id="642227"/>
    <lineage>
        <taxon>Bacteria</taxon>
        <taxon>Pseudomonadati</taxon>
        <taxon>Pseudomonadota</taxon>
        <taxon>Gammaproteobacteria</taxon>
        <taxon>Enterobacterales</taxon>
        <taxon>Erwiniaceae</taxon>
        <taxon>Tatumella</taxon>
    </lineage>
</organism>
<name>A0A095T9Y0_9GAMM</name>
<dbReference type="STRING" id="642227.HA49_10605"/>
<dbReference type="RefSeq" id="WP_038020102.1">
    <property type="nucleotide sequence ID" value="NZ_JPKR02000002.1"/>
</dbReference>
<protein>
    <submittedName>
        <fullName evidence="1">Membrane protein</fullName>
    </submittedName>
</protein>
<dbReference type="AlphaFoldDB" id="A0A095T9Y0"/>
<comment type="caution">
    <text evidence="1">The sequence shown here is derived from an EMBL/GenBank/DDBJ whole genome shotgun (WGS) entry which is preliminary data.</text>
</comment>
<dbReference type="Proteomes" id="UP000029577">
    <property type="component" value="Unassembled WGS sequence"/>
</dbReference>
<dbReference type="PROSITE" id="PS51257">
    <property type="entry name" value="PROKAR_LIPOPROTEIN"/>
    <property type="match status" value="1"/>
</dbReference>
<evidence type="ECO:0000313" key="2">
    <source>
        <dbReference type="Proteomes" id="UP000029577"/>
    </source>
</evidence>
<dbReference type="InterPro" id="IPR010824">
    <property type="entry name" value="DUF1425"/>
</dbReference>
<evidence type="ECO:0000313" key="1">
    <source>
        <dbReference type="EMBL" id="KGD73691.1"/>
    </source>
</evidence>
<dbReference type="CDD" id="cd09030">
    <property type="entry name" value="DUF1425"/>
    <property type="match status" value="1"/>
</dbReference>
<dbReference type="Gene3D" id="2.60.40.3230">
    <property type="match status" value="1"/>
</dbReference>
<dbReference type="Pfam" id="PF07233">
    <property type="entry name" value="DUF1425"/>
    <property type="match status" value="1"/>
</dbReference>
<proteinExistence type="predicted"/>
<keyword evidence="2" id="KW-1185">Reference proteome</keyword>
<dbReference type="InterPro" id="IPR038483">
    <property type="entry name" value="YcfL-like_sf"/>
</dbReference>
<dbReference type="EMBL" id="JPKR02000002">
    <property type="protein sequence ID" value="KGD73691.1"/>
    <property type="molecule type" value="Genomic_DNA"/>
</dbReference>
<dbReference type="OrthoDB" id="5616034at2"/>
<sequence length="122" mass="13395">MRAGLFYFPLVLLLTACGSSQPQISISQPLVMESDVLSAGITADGPKLSSDSGQQKATVILYNDRDVAVTLHYRYYWYDDKGLEILPEQSAETVVVPAHQSREAISWSGNLSASQVRVSLYL</sequence>
<reference evidence="1" key="1">
    <citation type="submission" date="2014-12" db="EMBL/GenBank/DDBJ databases">
        <title>The draft genome of the Tatumella morbirosei type strain, LMG23360T isolated from pineapple rot.</title>
        <authorList>
            <person name="Smits T.H."/>
            <person name="Palmer M."/>
            <person name="Venter S.N."/>
            <person name="Duffy B."/>
            <person name="Steenkamp E.T."/>
            <person name="Chan W.Y."/>
            <person name="Coutinho T.A."/>
            <person name="Coetzee M.P."/>
            <person name="De Maayer P."/>
        </authorList>
    </citation>
    <scope>NUCLEOTIDE SEQUENCE [LARGE SCALE GENOMIC DNA]</scope>
    <source>
        <strain evidence="1">LMG 23360</strain>
    </source>
</reference>
<gene>
    <name evidence="1" type="ORF">HA49_10605</name>
</gene>
<dbReference type="eggNOG" id="COG5633">
    <property type="taxonomic scope" value="Bacteria"/>
</dbReference>
<accession>A0A095T9Y0</accession>